<reference evidence="1" key="2">
    <citation type="submission" date="2023-05" db="EMBL/GenBank/DDBJ databases">
        <authorList>
            <consortium name="Lawrence Berkeley National Laboratory"/>
            <person name="Steindorff A."/>
            <person name="Hensen N."/>
            <person name="Bonometti L."/>
            <person name="Westerberg I."/>
            <person name="Brannstrom I.O."/>
            <person name="Guillou S."/>
            <person name="Cros-Aarteil S."/>
            <person name="Calhoun S."/>
            <person name="Haridas S."/>
            <person name="Kuo A."/>
            <person name="Mondo S."/>
            <person name="Pangilinan J."/>
            <person name="Riley R."/>
            <person name="Labutti K."/>
            <person name="Andreopoulos B."/>
            <person name="Lipzen A."/>
            <person name="Chen C."/>
            <person name="Yanf M."/>
            <person name="Daum C."/>
            <person name="Ng V."/>
            <person name="Clum A."/>
            <person name="Ohm R."/>
            <person name="Martin F."/>
            <person name="Silar P."/>
            <person name="Natvig D."/>
            <person name="Lalanne C."/>
            <person name="Gautier V."/>
            <person name="Ament-Velasquez S.L."/>
            <person name="Kruys A."/>
            <person name="Hutchinson M.I."/>
            <person name="Powell A.J."/>
            <person name="Barry K."/>
            <person name="Miller A.N."/>
            <person name="Grigoriev I.V."/>
            <person name="Debuchy R."/>
            <person name="Gladieux P."/>
            <person name="Thoren M.H."/>
            <person name="Johannesson H."/>
        </authorList>
    </citation>
    <scope>NUCLEOTIDE SEQUENCE</scope>
    <source>
        <strain evidence="1">CBS 123565</strain>
    </source>
</reference>
<keyword evidence="2" id="KW-1185">Reference proteome</keyword>
<organism evidence="1 2">
    <name type="scientific">Trichocladium antarcticum</name>
    <dbReference type="NCBI Taxonomy" id="1450529"/>
    <lineage>
        <taxon>Eukaryota</taxon>
        <taxon>Fungi</taxon>
        <taxon>Dikarya</taxon>
        <taxon>Ascomycota</taxon>
        <taxon>Pezizomycotina</taxon>
        <taxon>Sordariomycetes</taxon>
        <taxon>Sordariomycetidae</taxon>
        <taxon>Sordariales</taxon>
        <taxon>Chaetomiaceae</taxon>
        <taxon>Trichocladium</taxon>
    </lineage>
</organism>
<name>A0AAN6UTJ1_9PEZI</name>
<gene>
    <name evidence="1" type="ORF">BT67DRAFT_22023</name>
</gene>
<protein>
    <submittedName>
        <fullName evidence="1">Uncharacterized protein</fullName>
    </submittedName>
</protein>
<evidence type="ECO:0000313" key="2">
    <source>
        <dbReference type="Proteomes" id="UP001304895"/>
    </source>
</evidence>
<evidence type="ECO:0000313" key="1">
    <source>
        <dbReference type="EMBL" id="KAK4138793.1"/>
    </source>
</evidence>
<dbReference type="EMBL" id="MU853401">
    <property type="protein sequence ID" value="KAK4138793.1"/>
    <property type="molecule type" value="Genomic_DNA"/>
</dbReference>
<comment type="caution">
    <text evidence="1">The sequence shown here is derived from an EMBL/GenBank/DDBJ whole genome shotgun (WGS) entry which is preliminary data.</text>
</comment>
<reference evidence="1" key="1">
    <citation type="journal article" date="2023" name="Mol. Phylogenet. Evol.">
        <title>Genome-scale phylogeny and comparative genomics of the fungal order Sordariales.</title>
        <authorList>
            <person name="Hensen N."/>
            <person name="Bonometti L."/>
            <person name="Westerberg I."/>
            <person name="Brannstrom I.O."/>
            <person name="Guillou S."/>
            <person name="Cros-Aarteil S."/>
            <person name="Calhoun S."/>
            <person name="Haridas S."/>
            <person name="Kuo A."/>
            <person name="Mondo S."/>
            <person name="Pangilinan J."/>
            <person name="Riley R."/>
            <person name="LaButti K."/>
            <person name="Andreopoulos B."/>
            <person name="Lipzen A."/>
            <person name="Chen C."/>
            <person name="Yan M."/>
            <person name="Daum C."/>
            <person name="Ng V."/>
            <person name="Clum A."/>
            <person name="Steindorff A."/>
            <person name="Ohm R.A."/>
            <person name="Martin F."/>
            <person name="Silar P."/>
            <person name="Natvig D.O."/>
            <person name="Lalanne C."/>
            <person name="Gautier V."/>
            <person name="Ament-Velasquez S.L."/>
            <person name="Kruys A."/>
            <person name="Hutchinson M.I."/>
            <person name="Powell A.J."/>
            <person name="Barry K."/>
            <person name="Miller A.N."/>
            <person name="Grigoriev I.V."/>
            <person name="Debuchy R."/>
            <person name="Gladieux P."/>
            <person name="Hiltunen Thoren M."/>
            <person name="Johannesson H."/>
        </authorList>
    </citation>
    <scope>NUCLEOTIDE SEQUENCE</scope>
    <source>
        <strain evidence="1">CBS 123565</strain>
    </source>
</reference>
<dbReference type="Proteomes" id="UP001304895">
    <property type="component" value="Unassembled WGS sequence"/>
</dbReference>
<dbReference type="AlphaFoldDB" id="A0AAN6UTJ1"/>
<sequence>MRASLWDWRRCRQAVGTWCRAVFVLGQRASDEDPVMRCANRDQQGMTMLRSASGLKRGVTQAGPFRRNVDPQRCQDLNGHKTRFSNQTARPCFVSAANDGRPSANNGYCR</sequence>
<proteinExistence type="predicted"/>
<accession>A0AAN6UTJ1</accession>